<proteinExistence type="predicted"/>
<gene>
    <name evidence="3" type="ORF">COY96_00485</name>
</gene>
<comment type="caution">
    <text evidence="3">The sequence shown here is derived from an EMBL/GenBank/DDBJ whole genome shotgun (WGS) entry which is preliminary data.</text>
</comment>
<keyword evidence="1" id="KW-1133">Transmembrane helix</keyword>
<dbReference type="EMBL" id="PFKZ01000016">
    <property type="protein sequence ID" value="PIY59684.1"/>
    <property type="molecule type" value="Genomic_DNA"/>
</dbReference>
<keyword evidence="1" id="KW-0472">Membrane</keyword>
<evidence type="ECO:0000256" key="1">
    <source>
        <dbReference type="SAM" id="Phobius"/>
    </source>
</evidence>
<feature type="non-terminal residue" evidence="3">
    <location>
        <position position="163"/>
    </location>
</feature>
<dbReference type="Pfam" id="PF10102">
    <property type="entry name" value="DUF2341"/>
    <property type="match status" value="1"/>
</dbReference>
<evidence type="ECO:0000259" key="2">
    <source>
        <dbReference type="Pfam" id="PF10102"/>
    </source>
</evidence>
<dbReference type="Proteomes" id="UP000230363">
    <property type="component" value="Unassembled WGS sequence"/>
</dbReference>
<feature type="transmembrane region" description="Helical" evidence="1">
    <location>
        <begin position="12"/>
        <end position="28"/>
    </location>
</feature>
<feature type="domain" description="DUF2341" evidence="2">
    <location>
        <begin position="88"/>
        <end position="153"/>
    </location>
</feature>
<dbReference type="InterPro" id="IPR018765">
    <property type="entry name" value="DUF2341"/>
</dbReference>
<accession>A0A2M7Q9P9</accession>
<name>A0A2M7Q9P9_9BACT</name>
<sequence length="163" mass="18519">MKKKFSKSKSIIVSFIIFSLVIGFFYFPPPVGGPNLDIAYAATWLSGWSYRKLITIDHTKIDETLTDFPVLVKLTSSNFDFSKALSTGYDIRFTSDNGTTLLKYERERHDQANSLAEYWVKVPSISNTSPTNFYLYYGKSDAADGADPTNVWDANYKGVWHKK</sequence>
<protein>
    <recommendedName>
        <fullName evidence="2">DUF2341 domain-containing protein</fullName>
    </recommendedName>
</protein>
<reference evidence="4" key="1">
    <citation type="submission" date="2017-09" db="EMBL/GenBank/DDBJ databases">
        <title>Depth-based differentiation of microbial function through sediment-hosted aquifers and enrichment of novel symbionts in the deep terrestrial subsurface.</title>
        <authorList>
            <person name="Probst A.J."/>
            <person name="Ladd B."/>
            <person name="Jarett J.K."/>
            <person name="Geller-Mcgrath D.E."/>
            <person name="Sieber C.M.K."/>
            <person name="Emerson J.B."/>
            <person name="Anantharaman K."/>
            <person name="Thomas B.C."/>
            <person name="Malmstrom R."/>
            <person name="Stieglmeier M."/>
            <person name="Klingl A."/>
            <person name="Woyke T."/>
            <person name="Ryan C.M."/>
            <person name="Banfield J.F."/>
        </authorList>
    </citation>
    <scope>NUCLEOTIDE SEQUENCE [LARGE SCALE GENOMIC DNA]</scope>
</reference>
<keyword evidence="1" id="KW-0812">Transmembrane</keyword>
<organism evidence="3 4">
    <name type="scientific">Candidatus Wolfebacteria bacterium CG_4_10_14_0_8_um_filter_37_11</name>
    <dbReference type="NCBI Taxonomy" id="1975062"/>
    <lineage>
        <taxon>Bacteria</taxon>
        <taxon>Candidatus Wolfeibacteriota</taxon>
    </lineage>
</organism>
<evidence type="ECO:0000313" key="3">
    <source>
        <dbReference type="EMBL" id="PIY59684.1"/>
    </source>
</evidence>
<evidence type="ECO:0000313" key="4">
    <source>
        <dbReference type="Proteomes" id="UP000230363"/>
    </source>
</evidence>
<dbReference type="AlphaFoldDB" id="A0A2M7Q9P9"/>